<dbReference type="InterPro" id="IPR015422">
    <property type="entry name" value="PyrdxlP-dep_Trfase_small"/>
</dbReference>
<comment type="pathway">
    <text evidence="2">Lipid metabolism; sphingolipid metabolism.</text>
</comment>
<evidence type="ECO:0000256" key="10">
    <source>
        <dbReference type="ARBA" id="ARBA00023315"/>
    </source>
</evidence>
<keyword evidence="12" id="KW-0812">Transmembrane</keyword>
<keyword evidence="12" id="KW-0472">Membrane</keyword>
<evidence type="ECO:0000256" key="5">
    <source>
        <dbReference type="ARBA" id="ARBA00013220"/>
    </source>
</evidence>
<evidence type="ECO:0000256" key="2">
    <source>
        <dbReference type="ARBA" id="ARBA00004760"/>
    </source>
</evidence>
<dbReference type="EMBL" id="GG685476">
    <property type="protein sequence ID" value="EEQ99607.1"/>
    <property type="molecule type" value="Genomic_DNA"/>
</dbReference>
<name>C5LU74_PERM5</name>
<proteinExistence type="inferred from homology"/>
<dbReference type="InterPro" id="IPR015424">
    <property type="entry name" value="PyrdxlP-dep_Trfase"/>
</dbReference>
<dbReference type="OrthoDB" id="65434at2759"/>
<evidence type="ECO:0000256" key="1">
    <source>
        <dbReference type="ARBA" id="ARBA00001933"/>
    </source>
</evidence>
<keyword evidence="8" id="KW-0746">Sphingolipid metabolism</keyword>
<comment type="cofactor">
    <cofactor evidence="1">
        <name>pyridoxal 5'-phosphate</name>
        <dbReference type="ChEBI" id="CHEBI:597326"/>
    </cofactor>
</comment>
<evidence type="ECO:0000256" key="12">
    <source>
        <dbReference type="SAM" id="Phobius"/>
    </source>
</evidence>
<dbReference type="GO" id="GO:0046512">
    <property type="term" value="P:sphingosine biosynthetic process"/>
    <property type="evidence" value="ECO:0007669"/>
    <property type="project" value="TreeGrafter"/>
</dbReference>
<evidence type="ECO:0000256" key="6">
    <source>
        <dbReference type="ARBA" id="ARBA00022679"/>
    </source>
</evidence>
<keyword evidence="7" id="KW-0663">Pyridoxal phosphate</keyword>
<keyword evidence="12" id="KW-1133">Transmembrane helix</keyword>
<dbReference type="GO" id="GO:0017059">
    <property type="term" value="C:serine palmitoyltransferase complex"/>
    <property type="evidence" value="ECO:0007669"/>
    <property type="project" value="TreeGrafter"/>
</dbReference>
<dbReference type="GeneID" id="9051371"/>
<evidence type="ECO:0000256" key="3">
    <source>
        <dbReference type="ARBA" id="ARBA00004991"/>
    </source>
</evidence>
<dbReference type="SUPFAM" id="SSF53383">
    <property type="entry name" value="PLP-dependent transferases"/>
    <property type="match status" value="2"/>
</dbReference>
<dbReference type="PANTHER" id="PTHR13693">
    <property type="entry name" value="CLASS II AMINOTRANSFERASE/8-AMINO-7-OXONONANOATE SYNTHASE"/>
    <property type="match status" value="1"/>
</dbReference>
<comment type="pathway">
    <text evidence="3">Sphingolipid metabolism.</text>
</comment>
<feature type="coiled-coil region" evidence="11">
    <location>
        <begin position="545"/>
        <end position="572"/>
    </location>
</feature>
<dbReference type="GO" id="GO:0046513">
    <property type="term" value="P:ceramide biosynthetic process"/>
    <property type="evidence" value="ECO:0007669"/>
    <property type="project" value="TreeGrafter"/>
</dbReference>
<dbReference type="PANTHER" id="PTHR13693:SF2">
    <property type="entry name" value="SERINE PALMITOYLTRANSFERASE 1"/>
    <property type="match status" value="1"/>
</dbReference>
<keyword evidence="15" id="KW-1185">Reference proteome</keyword>
<accession>C5LU74</accession>
<feature type="transmembrane region" description="Helical" evidence="12">
    <location>
        <begin position="22"/>
        <end position="42"/>
    </location>
</feature>
<evidence type="ECO:0000256" key="11">
    <source>
        <dbReference type="SAM" id="Coils"/>
    </source>
</evidence>
<evidence type="ECO:0000313" key="14">
    <source>
        <dbReference type="EMBL" id="EEQ99607.1"/>
    </source>
</evidence>
<feature type="domain" description="Aminotransferase class I/classII large" evidence="13">
    <location>
        <begin position="318"/>
        <end position="642"/>
    </location>
</feature>
<evidence type="ECO:0000259" key="13">
    <source>
        <dbReference type="Pfam" id="PF00155"/>
    </source>
</evidence>
<evidence type="ECO:0000256" key="8">
    <source>
        <dbReference type="ARBA" id="ARBA00022919"/>
    </source>
</evidence>
<organism evidence="15">
    <name type="scientific">Perkinsus marinus (strain ATCC 50983 / TXsc)</name>
    <dbReference type="NCBI Taxonomy" id="423536"/>
    <lineage>
        <taxon>Eukaryota</taxon>
        <taxon>Sar</taxon>
        <taxon>Alveolata</taxon>
        <taxon>Perkinsozoa</taxon>
        <taxon>Perkinsea</taxon>
        <taxon>Perkinsida</taxon>
        <taxon>Perkinsidae</taxon>
        <taxon>Perkinsus</taxon>
    </lineage>
</organism>
<evidence type="ECO:0000256" key="4">
    <source>
        <dbReference type="ARBA" id="ARBA00008392"/>
    </source>
</evidence>
<dbReference type="GO" id="GO:0004758">
    <property type="term" value="F:serine C-palmitoyltransferase activity"/>
    <property type="evidence" value="ECO:0007669"/>
    <property type="project" value="TreeGrafter"/>
</dbReference>
<comment type="similarity">
    <text evidence="4">Belongs to the class-II pyridoxal-phosphate-dependent aminotransferase family.</text>
</comment>
<dbReference type="Pfam" id="PF00155">
    <property type="entry name" value="Aminotran_1_2"/>
    <property type="match status" value="1"/>
</dbReference>
<dbReference type="InterPro" id="IPR050087">
    <property type="entry name" value="AON_synthase_class-II"/>
</dbReference>
<sequence length="679" mass="74460">MSLTASTVSYSLEDHALMLDDAARYAVAVVLMIGLALCLFVIDEFRGTRPEASTAFMPVFSPVESNPWAKLNDYEYFSGLFGLGKWGLWKWPTKMVRRSTARLAKRLRKETNDHSYRETGLPWAPVVHAYISWVVVGQVGYPATPVTLARARFCVSASHTKEQLDTTLEVMKEVSRIVGIEYGNNTDEVASRAYRKYLSEAAIVSDPLPGLATYWRPEPLVPSWVDAEEGENMSSKSEEGMGICYWSLSGLEACGPLSEQIAEFGSKRRPVVLMIGISTTDSTSRDGCSSHSEDEHGDSLVDFATIDPLSLQHKPDDSLMEIARAVVREKGFGTCGPRGFYGTAVEHLGLEKAISELLGTEASIVYSHHTVSDSSVIQAFLTNNDFAIVHKDANVHMCTGLKLSRVKNITWWSGDIDELASLVEAQSKDVKMAARAAIYWASEICVFFQVVEIKDEFGAYLLLDDTYGIGTVGENGRGYCEYYGVPCSSVDLLVGSLEHAFGSQGGFCAGQQTSIDHQTLHGSGYRFSSSSPPASCKFAAETMRRLQGNERLRSLQANVEQLHQRLVDAGVKVLTDSQCFKQIIEVGDAQSVAQFLRREGFAVQPVLVSPLENAGLTASERKNTMLRICVRADHTSAQIAQLGTSLKGLHPSSLLSVRQDEGSNSCAFRTLPSRSPYRG</sequence>
<gene>
    <name evidence="14" type="ORF">Pmar_PMAR010869</name>
</gene>
<dbReference type="GO" id="GO:0016020">
    <property type="term" value="C:membrane"/>
    <property type="evidence" value="ECO:0007669"/>
    <property type="project" value="GOC"/>
</dbReference>
<dbReference type="AlphaFoldDB" id="C5LU74"/>
<keyword evidence="10" id="KW-0012">Acyltransferase</keyword>
<dbReference type="Gene3D" id="3.90.1150.10">
    <property type="entry name" value="Aspartate Aminotransferase, domain 1"/>
    <property type="match status" value="2"/>
</dbReference>
<evidence type="ECO:0000313" key="15">
    <source>
        <dbReference type="Proteomes" id="UP000007800"/>
    </source>
</evidence>
<dbReference type="Proteomes" id="UP000007800">
    <property type="component" value="Unassembled WGS sequence"/>
</dbReference>
<evidence type="ECO:0000256" key="7">
    <source>
        <dbReference type="ARBA" id="ARBA00022898"/>
    </source>
</evidence>
<keyword evidence="9" id="KW-0443">Lipid metabolism</keyword>
<dbReference type="EC" id="2.3.1.50" evidence="5"/>
<keyword evidence="6" id="KW-0808">Transferase</keyword>
<dbReference type="Gene3D" id="3.40.640.10">
    <property type="entry name" value="Type I PLP-dependent aspartate aminotransferase-like (Major domain)"/>
    <property type="match status" value="1"/>
</dbReference>
<keyword evidence="11" id="KW-0175">Coiled coil</keyword>
<dbReference type="RefSeq" id="XP_002766890.1">
    <property type="nucleotide sequence ID" value="XM_002766844.1"/>
</dbReference>
<dbReference type="InParanoid" id="C5LU74"/>
<dbReference type="InterPro" id="IPR015421">
    <property type="entry name" value="PyrdxlP-dep_Trfase_major"/>
</dbReference>
<dbReference type="GO" id="GO:0030170">
    <property type="term" value="F:pyridoxal phosphate binding"/>
    <property type="evidence" value="ECO:0007669"/>
    <property type="project" value="InterPro"/>
</dbReference>
<dbReference type="InterPro" id="IPR004839">
    <property type="entry name" value="Aminotransferase_I/II_large"/>
</dbReference>
<reference evidence="14 15" key="1">
    <citation type="submission" date="2008-07" db="EMBL/GenBank/DDBJ databases">
        <authorList>
            <person name="El-Sayed N."/>
            <person name="Caler E."/>
            <person name="Inman J."/>
            <person name="Amedeo P."/>
            <person name="Hass B."/>
            <person name="Wortman J."/>
        </authorList>
    </citation>
    <scope>NUCLEOTIDE SEQUENCE [LARGE SCALE GENOMIC DNA]</scope>
    <source>
        <strain evidence="15">ATCC 50983 / TXsc</strain>
    </source>
</reference>
<evidence type="ECO:0000256" key="9">
    <source>
        <dbReference type="ARBA" id="ARBA00023098"/>
    </source>
</evidence>
<protein>
    <recommendedName>
        <fullName evidence="5">serine C-palmitoyltransferase</fullName>
        <ecNumber evidence="5">2.3.1.50</ecNumber>
    </recommendedName>
</protein>